<reference evidence="3 5" key="1">
    <citation type="submission" date="2015-12" db="EMBL/GenBank/DDBJ databases">
        <title>Amycolatopsis regifaucium genome sequencing and assembly.</title>
        <authorList>
            <person name="Mayilraj S."/>
        </authorList>
    </citation>
    <scope>NUCLEOTIDE SEQUENCE [LARGE SCALE GENOMIC DNA]</scope>
    <source>
        <strain evidence="3 5">GY080</strain>
    </source>
</reference>
<organism evidence="3 5">
    <name type="scientific">Amycolatopsis regifaucium</name>
    <dbReference type="NCBI Taxonomy" id="546365"/>
    <lineage>
        <taxon>Bacteria</taxon>
        <taxon>Bacillati</taxon>
        <taxon>Actinomycetota</taxon>
        <taxon>Actinomycetes</taxon>
        <taxon>Pseudonocardiales</taxon>
        <taxon>Pseudonocardiaceae</taxon>
        <taxon>Amycolatopsis</taxon>
    </lineage>
</organism>
<dbReference type="Proteomes" id="UP000186883">
    <property type="component" value="Unassembled WGS sequence"/>
</dbReference>
<dbReference type="EMBL" id="LQCI01000034">
    <property type="protein sequence ID" value="KZB81816.1"/>
    <property type="molecule type" value="Genomic_DNA"/>
</dbReference>
<keyword evidence="2" id="KW-0812">Transmembrane</keyword>
<dbReference type="AlphaFoldDB" id="A0A154MBB1"/>
<evidence type="ECO:0000256" key="1">
    <source>
        <dbReference type="SAM" id="MobiDB-lite"/>
    </source>
</evidence>
<comment type="caution">
    <text evidence="3">The sequence shown here is derived from an EMBL/GenBank/DDBJ whole genome shotgun (WGS) entry which is preliminary data.</text>
</comment>
<dbReference type="Proteomes" id="UP000076321">
    <property type="component" value="Unassembled WGS sequence"/>
</dbReference>
<dbReference type="EMBL" id="LOBU02000015">
    <property type="protein sequence ID" value="OKA06115.1"/>
    <property type="molecule type" value="Genomic_DNA"/>
</dbReference>
<keyword evidence="2" id="KW-1133">Transmembrane helix</keyword>
<gene>
    <name evidence="4" type="ORF">ATP06_0223445</name>
    <name evidence="3" type="ORF">AVL48_07560</name>
</gene>
<feature type="compositionally biased region" description="Basic and acidic residues" evidence="1">
    <location>
        <begin position="182"/>
        <end position="199"/>
    </location>
</feature>
<proteinExistence type="predicted"/>
<reference evidence="4 6" key="2">
    <citation type="submission" date="2016-11" db="EMBL/GenBank/DDBJ databases">
        <title>Genome sequencing of Amycolatopsis regifaucium.</title>
        <authorList>
            <person name="Mayilraj S."/>
            <person name="Kaur N."/>
        </authorList>
    </citation>
    <scope>NUCLEOTIDE SEQUENCE [LARGE SCALE GENOMIC DNA]</scope>
    <source>
        <strain evidence="4 6">GY080</strain>
    </source>
</reference>
<accession>A0A154MBB1</accession>
<name>A0A154MBB1_9PSEU</name>
<evidence type="ECO:0000313" key="4">
    <source>
        <dbReference type="EMBL" id="OKA06115.1"/>
    </source>
</evidence>
<evidence type="ECO:0000313" key="5">
    <source>
        <dbReference type="Proteomes" id="UP000076321"/>
    </source>
</evidence>
<keyword evidence="6" id="KW-1185">Reference proteome</keyword>
<protein>
    <submittedName>
        <fullName evidence="3">Uncharacterized protein</fullName>
    </submittedName>
</protein>
<evidence type="ECO:0000256" key="2">
    <source>
        <dbReference type="SAM" id="Phobius"/>
    </source>
</evidence>
<sequence length="209" mass="23276">MKTDVPLWVALLVPAGAFLGILVGQWLTSRRDALGRREQRKLARTETYSEFYQSVVKLVDNVEHARREKLGASGQAVVRKYFPLSIAASRSVDWAAAKLAVKAGSLTSDQALSEADVEALETDLSEMAAVVLKRMKTDLDGEHRGWVYPLCGWVRHPVWSAQRLKLRVQDRWGGFKTELEDESKARPVVEGPDKNDVARVTHAADPQPS</sequence>
<evidence type="ECO:0000313" key="3">
    <source>
        <dbReference type="EMBL" id="KZB81816.1"/>
    </source>
</evidence>
<evidence type="ECO:0000313" key="6">
    <source>
        <dbReference type="Proteomes" id="UP000186883"/>
    </source>
</evidence>
<keyword evidence="2" id="KW-0472">Membrane</keyword>
<feature type="region of interest" description="Disordered" evidence="1">
    <location>
        <begin position="181"/>
        <end position="209"/>
    </location>
</feature>
<feature type="transmembrane region" description="Helical" evidence="2">
    <location>
        <begin position="6"/>
        <end position="27"/>
    </location>
</feature>